<proteinExistence type="predicted"/>
<dbReference type="OrthoDB" id="10050903at2759"/>
<evidence type="ECO:0000256" key="1">
    <source>
        <dbReference type="SAM" id="Coils"/>
    </source>
</evidence>
<feature type="region of interest" description="Disordered" evidence="2">
    <location>
        <begin position="188"/>
        <end position="231"/>
    </location>
</feature>
<reference evidence="3" key="3">
    <citation type="submission" date="2025-09" db="UniProtKB">
        <authorList>
            <consortium name="Ensembl"/>
        </authorList>
    </citation>
    <scope>IDENTIFICATION</scope>
</reference>
<dbReference type="Proteomes" id="UP000694394">
    <property type="component" value="Chromosome 2"/>
</dbReference>
<dbReference type="Pfam" id="PF15768">
    <property type="entry name" value="CC190"/>
    <property type="match status" value="1"/>
</dbReference>
<reference evidence="3" key="1">
    <citation type="submission" date="2016-12" db="EMBL/GenBank/DDBJ databases">
        <title>Mouse lemur reference genome and diversity panel.</title>
        <authorList>
            <person name="Harris R."/>
            <person name="Larsen P."/>
            <person name="Liu Y."/>
            <person name="Hughes D.S."/>
            <person name="Murali S."/>
            <person name="Raveendran M."/>
            <person name="Korchina V."/>
            <person name="Wang M."/>
            <person name="Jhangiani S."/>
            <person name="Bandaranaike D."/>
            <person name="Bellair M."/>
            <person name="Blankenburg K."/>
            <person name="Chao H."/>
            <person name="Dahdouli M."/>
            <person name="Dinh H."/>
            <person name="Doddapaneni H."/>
            <person name="English A."/>
            <person name="Firestine M."/>
            <person name="Gnanaolivu R."/>
            <person name="Gross S."/>
            <person name="Hernandez B."/>
            <person name="Javaid M."/>
            <person name="Jayaseelan J."/>
            <person name="Jones J."/>
            <person name="Khan Z."/>
            <person name="Kovar C."/>
            <person name="Kurapati P."/>
            <person name="Le B."/>
            <person name="Lee S."/>
            <person name="Li M."/>
            <person name="Mathew T."/>
            <person name="Narasimhan A."/>
            <person name="Ngo D."/>
            <person name="Nguyen L."/>
            <person name="Okwuonu G."/>
            <person name="Ongeri F."/>
            <person name="Osuji N."/>
            <person name="Pu L.-L."/>
            <person name="Puazo M."/>
            <person name="Quiroz J."/>
            <person name="Raj R."/>
            <person name="Rajbhandari K."/>
            <person name="Reid J.G."/>
            <person name="Santibanez J."/>
            <person name="Sexton D."/>
            <person name="Skinner E."/>
            <person name="Vee V."/>
            <person name="Weissenberger G."/>
            <person name="Wu Y."/>
            <person name="Xin Y."/>
            <person name="Han Y."/>
            <person name="Campbell C."/>
            <person name="Brown A."/>
            <person name="Sullivan B."/>
            <person name="Shelton J."/>
            <person name="Brown S."/>
            <person name="Dudchenko O."/>
            <person name="Machol I."/>
            <person name="Durand N."/>
            <person name="Shamim M."/>
            <person name="Lieberman A."/>
            <person name="Muzny D.M."/>
            <person name="Richards S."/>
            <person name="Yoder A."/>
            <person name="Worley K.C."/>
            <person name="Rogers J."/>
            <person name="Gibbs R.A."/>
        </authorList>
    </citation>
    <scope>NUCLEOTIDE SEQUENCE [LARGE SCALE GENOMIC DNA]</scope>
</reference>
<feature type="region of interest" description="Disordered" evidence="2">
    <location>
        <begin position="93"/>
        <end position="175"/>
    </location>
</feature>
<dbReference type="PANTHER" id="PTHR36871">
    <property type="entry name" value="COILED-COIL DOMAIN-CONTAINING PROTEIN 190"/>
    <property type="match status" value="1"/>
</dbReference>
<accession>A0A8B7GM34</accession>
<feature type="compositionally biased region" description="Basic and acidic residues" evidence="2">
    <location>
        <begin position="146"/>
        <end position="174"/>
    </location>
</feature>
<organism evidence="3 4">
    <name type="scientific">Microcebus murinus</name>
    <name type="common">Gray mouse lemur</name>
    <name type="synonym">Lemur murinus</name>
    <dbReference type="NCBI Taxonomy" id="30608"/>
    <lineage>
        <taxon>Eukaryota</taxon>
        <taxon>Metazoa</taxon>
        <taxon>Chordata</taxon>
        <taxon>Craniata</taxon>
        <taxon>Vertebrata</taxon>
        <taxon>Euteleostomi</taxon>
        <taxon>Mammalia</taxon>
        <taxon>Eutheria</taxon>
        <taxon>Euarchontoglires</taxon>
        <taxon>Primates</taxon>
        <taxon>Strepsirrhini</taxon>
        <taxon>Lemuriformes</taxon>
        <taxon>Cheirogaleidae</taxon>
        <taxon>Microcebus</taxon>
    </lineage>
</organism>
<feature type="coiled-coil region" evidence="1">
    <location>
        <begin position="21"/>
        <end position="66"/>
    </location>
</feature>
<feature type="region of interest" description="Disordered" evidence="2">
    <location>
        <begin position="280"/>
        <end position="304"/>
    </location>
</feature>
<gene>
    <name evidence="3" type="primary">CCDC190</name>
</gene>
<dbReference type="InterPro" id="IPR031525">
    <property type="entry name" value="CC190"/>
</dbReference>
<dbReference type="Ensembl" id="ENSMICT00000061904.1">
    <property type="protein sequence ID" value="ENSMICP00000044457.1"/>
    <property type="gene ID" value="ENSMICG00000041856.1"/>
</dbReference>
<name>A0A8B7GM34_MICMU</name>
<keyword evidence="1" id="KW-0175">Coiled coil</keyword>
<keyword evidence="4" id="KW-1185">Reference proteome</keyword>
<dbReference type="CTD" id="339512"/>
<evidence type="ECO:0000313" key="4">
    <source>
        <dbReference type="Proteomes" id="UP000694394"/>
    </source>
</evidence>
<dbReference type="RefSeq" id="XP_012624109.1">
    <property type="nucleotide sequence ID" value="XM_012768655.2"/>
</dbReference>
<dbReference type="PANTHER" id="PTHR36871:SF1">
    <property type="entry name" value="COILED-COIL DOMAIN-CONTAINING PROTEIN 190"/>
    <property type="match status" value="1"/>
</dbReference>
<evidence type="ECO:0000313" key="3">
    <source>
        <dbReference type="Ensembl" id="ENSMICP00000044457.1"/>
    </source>
</evidence>
<protein>
    <submittedName>
        <fullName evidence="3">Coiled-coil domain containing 190</fullName>
    </submittedName>
</protein>
<evidence type="ECO:0000256" key="2">
    <source>
        <dbReference type="SAM" id="MobiDB-lite"/>
    </source>
</evidence>
<dbReference type="EMBL" id="ABDC03003283">
    <property type="status" value="NOT_ANNOTATED_CDS"/>
    <property type="molecule type" value="Genomic_DNA"/>
</dbReference>
<feature type="compositionally biased region" description="Basic and acidic residues" evidence="2">
    <location>
        <begin position="204"/>
        <end position="213"/>
    </location>
</feature>
<dbReference type="AlphaFoldDB" id="A0A8B7GM34"/>
<dbReference type="GeneTree" id="ENSGT00390000014067"/>
<dbReference type="GeneID" id="105873583"/>
<sequence>MKRMERHMVRGPLYKHFDLERKNAKQAEARLSQRLQRLEDIRLYHMKLLTREQRQLQKDLQRLQQDIMKKKFSSYFGNGNQKRPEDVLMFTPQGRQKQRVPRANQIRALGTSMTPKICKPKSQMPPSHHSGLKDPTRSQEPPPSQNDRDAFFTEEKPQAQEKDSLNPPKSRDSNKGISVLCQDQEVSTNTIEQGPGSSPAGDSRMSHADETRSLDVNLKPGGNAEKQTPPNLMECVGSFEGEVTKPAFLELFARAKNAHYLRHRVPPESERLLSVGEIFGHGESSSSRGGRDYENSVPSKFLPL</sequence>
<reference evidence="3" key="2">
    <citation type="submission" date="2025-08" db="UniProtKB">
        <authorList>
            <consortium name="Ensembl"/>
        </authorList>
    </citation>
    <scope>IDENTIFICATION</scope>
</reference>